<dbReference type="PANTHER" id="PTHR44757">
    <property type="entry name" value="DIGUANYLATE CYCLASE DGCP"/>
    <property type="match status" value="1"/>
</dbReference>
<keyword evidence="1" id="KW-1133">Transmembrane helix</keyword>
<gene>
    <name evidence="6" type="ORF">QLQ84_13280</name>
</gene>
<dbReference type="Pfam" id="PF00990">
    <property type="entry name" value="GGDEF"/>
    <property type="match status" value="1"/>
</dbReference>
<dbReference type="GO" id="GO:0052621">
    <property type="term" value="F:diguanylate cyclase activity"/>
    <property type="evidence" value="ECO:0007669"/>
    <property type="project" value="UniProtKB-EC"/>
</dbReference>
<dbReference type="RefSeq" id="WP_282722234.1">
    <property type="nucleotide sequence ID" value="NZ_JASCQO010000038.1"/>
</dbReference>
<dbReference type="SUPFAM" id="SSF55073">
    <property type="entry name" value="Nucleotide cyclase"/>
    <property type="match status" value="1"/>
</dbReference>
<keyword evidence="1" id="KW-0472">Membrane</keyword>
<dbReference type="Gene3D" id="6.10.340.10">
    <property type="match status" value="1"/>
</dbReference>
<dbReference type="InterPro" id="IPR035965">
    <property type="entry name" value="PAS-like_dom_sf"/>
</dbReference>
<dbReference type="SUPFAM" id="SSF55785">
    <property type="entry name" value="PYP-like sensor domain (PAS domain)"/>
    <property type="match status" value="1"/>
</dbReference>
<feature type="domain" description="HAMP" evidence="4">
    <location>
        <begin position="306"/>
        <end position="357"/>
    </location>
</feature>
<dbReference type="SMART" id="SM00091">
    <property type="entry name" value="PAS"/>
    <property type="match status" value="1"/>
</dbReference>
<dbReference type="InterPro" id="IPR000014">
    <property type="entry name" value="PAS"/>
</dbReference>
<evidence type="ECO:0000313" key="6">
    <source>
        <dbReference type="EMBL" id="MDI5934763.1"/>
    </source>
</evidence>
<sequence>MFRPFRSLQGRILSAFVVGWLAMLVVMVLVAFFVARDSLRETISENLLFETRLTALGLDDYLLTRQRALSGVAERLEGTRPTSTSVASLISAEHGLRALFDSVAVVSPQGAVLGRWEAPGVVPNPELAELPVLAEAMATRRPRIGEPRAEGVPGQPVIRLAVPLFEADGDLGGVLTGAVMPREEGLLAGMSRLQVATGGYLAIASPGGTILHHPNERLLLRSLPVERNPILADAIAGFEGVVEAPTVAAEPALQSFILSPEAGWLVGYVVPLAAAYAPVKRLWVSLLGVAMALTLLAGLVGAVLLRSAFRPLKRVVAQVDAIEQGQRHALSEAGPHELKAIARAFNRLYIGMLDANRVASERKAYLDAALTSSPVGLYLVDARGRLTFVNPALERITGWSSQALLDGDWAQMLPEAARERSRAHWQRLVRSRNGFQYQIEIHTSSGGSRWVEVQGSPVRTEEQTLGYIGSVVDITERHRREQQSHWESEHDPLTGCLNRRGFEARLMAATRQRHRQGEMPLSLMMMDLDHFKPVNDSAGHAAGDEMLRSIGELLIETVRDSDSVARLGGDEFAILLPACPLMRARDVAERLREAIGRLDFQAGQHRFRVTMSIGIAMLGEADRSLPAFLQRVDQACYRAKRLGRNRVVVHDGDRVVASPES</sequence>
<dbReference type="Gene3D" id="3.30.450.20">
    <property type="entry name" value="PAS domain"/>
    <property type="match status" value="2"/>
</dbReference>
<dbReference type="SMART" id="SM00267">
    <property type="entry name" value="GGDEF"/>
    <property type="match status" value="1"/>
</dbReference>
<dbReference type="CDD" id="cd01949">
    <property type="entry name" value="GGDEF"/>
    <property type="match status" value="1"/>
</dbReference>
<keyword evidence="7" id="KW-1185">Reference proteome</keyword>
<organism evidence="6 7">
    <name type="scientific">Halomonas kalidii</name>
    <dbReference type="NCBI Taxonomy" id="3043293"/>
    <lineage>
        <taxon>Bacteria</taxon>
        <taxon>Pseudomonadati</taxon>
        <taxon>Pseudomonadota</taxon>
        <taxon>Gammaproteobacteria</taxon>
        <taxon>Oceanospirillales</taxon>
        <taxon>Halomonadaceae</taxon>
        <taxon>Halomonas</taxon>
    </lineage>
</organism>
<dbReference type="InterPro" id="IPR000700">
    <property type="entry name" value="PAS-assoc_C"/>
</dbReference>
<evidence type="ECO:0000259" key="5">
    <source>
        <dbReference type="PROSITE" id="PS50887"/>
    </source>
</evidence>
<comment type="caution">
    <text evidence="6">The sequence shown here is derived from an EMBL/GenBank/DDBJ whole genome shotgun (WGS) entry which is preliminary data.</text>
</comment>
<protein>
    <submittedName>
        <fullName evidence="6">Diguanylate cyclase</fullName>
        <ecNumber evidence="6">2.7.7.65</ecNumber>
    </submittedName>
</protein>
<dbReference type="Pfam" id="PF08448">
    <property type="entry name" value="PAS_4"/>
    <property type="match status" value="1"/>
</dbReference>
<feature type="domain" description="GGDEF" evidence="5">
    <location>
        <begin position="519"/>
        <end position="652"/>
    </location>
</feature>
<dbReference type="EMBL" id="JASCQO010000038">
    <property type="protein sequence ID" value="MDI5934763.1"/>
    <property type="molecule type" value="Genomic_DNA"/>
</dbReference>
<dbReference type="InterPro" id="IPR003660">
    <property type="entry name" value="HAMP_dom"/>
</dbReference>
<dbReference type="InterPro" id="IPR029787">
    <property type="entry name" value="Nucleotide_cyclase"/>
</dbReference>
<dbReference type="InterPro" id="IPR052155">
    <property type="entry name" value="Biofilm_reg_signaling"/>
</dbReference>
<name>A0ABT6VLA6_9GAMM</name>
<dbReference type="EC" id="2.7.7.65" evidence="6"/>
<evidence type="ECO:0000259" key="2">
    <source>
        <dbReference type="PROSITE" id="PS50112"/>
    </source>
</evidence>
<feature type="transmembrane region" description="Helical" evidence="1">
    <location>
        <begin position="282"/>
        <end position="305"/>
    </location>
</feature>
<dbReference type="CDD" id="cd18774">
    <property type="entry name" value="PDC2_HK_sensor"/>
    <property type="match status" value="1"/>
</dbReference>
<accession>A0ABT6VLA6</accession>
<feature type="domain" description="PAC" evidence="3">
    <location>
        <begin position="435"/>
        <end position="486"/>
    </location>
</feature>
<dbReference type="InterPro" id="IPR013656">
    <property type="entry name" value="PAS_4"/>
</dbReference>
<evidence type="ECO:0000259" key="3">
    <source>
        <dbReference type="PROSITE" id="PS50113"/>
    </source>
</evidence>
<feature type="transmembrane region" description="Helical" evidence="1">
    <location>
        <begin position="12"/>
        <end position="35"/>
    </location>
</feature>
<dbReference type="InterPro" id="IPR000160">
    <property type="entry name" value="GGDEF_dom"/>
</dbReference>
<dbReference type="PROSITE" id="PS50887">
    <property type="entry name" value="GGDEF"/>
    <property type="match status" value="1"/>
</dbReference>
<dbReference type="CDD" id="cd00130">
    <property type="entry name" value="PAS"/>
    <property type="match status" value="1"/>
</dbReference>
<feature type="domain" description="PAS" evidence="2">
    <location>
        <begin position="362"/>
        <end position="432"/>
    </location>
</feature>
<keyword evidence="6" id="KW-0808">Transferase</keyword>
<keyword evidence="6" id="KW-0548">Nucleotidyltransferase</keyword>
<dbReference type="PROSITE" id="PS50885">
    <property type="entry name" value="HAMP"/>
    <property type="match status" value="1"/>
</dbReference>
<evidence type="ECO:0000313" key="7">
    <source>
        <dbReference type="Proteomes" id="UP001244242"/>
    </source>
</evidence>
<dbReference type="NCBIfam" id="TIGR00254">
    <property type="entry name" value="GGDEF"/>
    <property type="match status" value="1"/>
</dbReference>
<dbReference type="NCBIfam" id="TIGR00229">
    <property type="entry name" value="sensory_box"/>
    <property type="match status" value="1"/>
</dbReference>
<dbReference type="Proteomes" id="UP001244242">
    <property type="component" value="Unassembled WGS sequence"/>
</dbReference>
<proteinExistence type="predicted"/>
<reference evidence="6 7" key="1">
    <citation type="submission" date="2023-04" db="EMBL/GenBank/DDBJ databases">
        <title>Halomonas strains isolated from rhizosphere soil.</title>
        <authorList>
            <person name="Xu L."/>
            <person name="Sun J.-Q."/>
        </authorList>
    </citation>
    <scope>NUCLEOTIDE SEQUENCE [LARGE SCALE GENOMIC DNA]</scope>
    <source>
        <strain evidence="6 7">LN1S58</strain>
    </source>
</reference>
<dbReference type="CDD" id="cd18773">
    <property type="entry name" value="PDC1_HK_sensor"/>
    <property type="match status" value="1"/>
</dbReference>
<dbReference type="InterPro" id="IPR001610">
    <property type="entry name" value="PAC"/>
</dbReference>
<keyword evidence="1" id="KW-0812">Transmembrane</keyword>
<evidence type="ECO:0000259" key="4">
    <source>
        <dbReference type="PROSITE" id="PS50885"/>
    </source>
</evidence>
<dbReference type="SMART" id="SM00086">
    <property type="entry name" value="PAC"/>
    <property type="match status" value="1"/>
</dbReference>
<dbReference type="PANTHER" id="PTHR44757:SF2">
    <property type="entry name" value="BIOFILM ARCHITECTURE MAINTENANCE PROTEIN MBAA"/>
    <property type="match status" value="1"/>
</dbReference>
<dbReference type="Gene3D" id="3.30.70.270">
    <property type="match status" value="1"/>
</dbReference>
<dbReference type="PROSITE" id="PS50113">
    <property type="entry name" value="PAC"/>
    <property type="match status" value="1"/>
</dbReference>
<dbReference type="PROSITE" id="PS50112">
    <property type="entry name" value="PAS"/>
    <property type="match status" value="1"/>
</dbReference>
<dbReference type="InterPro" id="IPR043128">
    <property type="entry name" value="Rev_trsase/Diguanyl_cyclase"/>
</dbReference>
<evidence type="ECO:0000256" key="1">
    <source>
        <dbReference type="SAM" id="Phobius"/>
    </source>
</evidence>